<dbReference type="Gene3D" id="3.30.70.270">
    <property type="match status" value="1"/>
</dbReference>
<dbReference type="GO" id="GO:0003676">
    <property type="term" value="F:nucleic acid binding"/>
    <property type="evidence" value="ECO:0007669"/>
    <property type="project" value="InterPro"/>
</dbReference>
<dbReference type="PROSITE" id="PS50994">
    <property type="entry name" value="INTEGRASE"/>
    <property type="match status" value="1"/>
</dbReference>
<dbReference type="GO" id="GO:0016787">
    <property type="term" value="F:hydrolase activity"/>
    <property type="evidence" value="ECO:0007669"/>
    <property type="project" value="UniProtKB-KW"/>
</dbReference>
<dbReference type="SUPFAM" id="SSF53098">
    <property type="entry name" value="Ribonuclease H-like"/>
    <property type="match status" value="1"/>
</dbReference>
<organism evidence="8 9">
    <name type="scientific">Paspalum notatum var. saurae</name>
    <dbReference type="NCBI Taxonomy" id="547442"/>
    <lineage>
        <taxon>Eukaryota</taxon>
        <taxon>Viridiplantae</taxon>
        <taxon>Streptophyta</taxon>
        <taxon>Embryophyta</taxon>
        <taxon>Tracheophyta</taxon>
        <taxon>Spermatophyta</taxon>
        <taxon>Magnoliopsida</taxon>
        <taxon>Liliopsida</taxon>
        <taxon>Poales</taxon>
        <taxon>Poaceae</taxon>
        <taxon>PACMAD clade</taxon>
        <taxon>Panicoideae</taxon>
        <taxon>Andropogonodae</taxon>
        <taxon>Paspaleae</taxon>
        <taxon>Paspalinae</taxon>
        <taxon>Paspalum</taxon>
    </lineage>
</organism>
<dbReference type="GO" id="GO:0003964">
    <property type="term" value="F:RNA-directed DNA polymerase activity"/>
    <property type="evidence" value="ECO:0007669"/>
    <property type="project" value="UniProtKB-KW"/>
</dbReference>
<dbReference type="InterPro" id="IPR043128">
    <property type="entry name" value="Rev_trsase/Diguanyl_cyclase"/>
</dbReference>
<evidence type="ECO:0000256" key="5">
    <source>
        <dbReference type="ARBA" id="ARBA00022801"/>
    </source>
</evidence>
<dbReference type="InterPro" id="IPR036397">
    <property type="entry name" value="RNaseH_sf"/>
</dbReference>
<keyword evidence="3" id="KW-0540">Nuclease</keyword>
<evidence type="ECO:0000256" key="6">
    <source>
        <dbReference type="ARBA" id="ARBA00022918"/>
    </source>
</evidence>
<evidence type="ECO:0000313" key="8">
    <source>
        <dbReference type="EMBL" id="WVZ49483.1"/>
    </source>
</evidence>
<dbReference type="PANTHER" id="PTHR37984:SF5">
    <property type="entry name" value="PROTEIN NYNRIN-LIKE"/>
    <property type="match status" value="1"/>
</dbReference>
<dbReference type="SUPFAM" id="SSF56672">
    <property type="entry name" value="DNA/RNA polymerases"/>
    <property type="match status" value="1"/>
</dbReference>
<dbReference type="GO" id="GO:0004519">
    <property type="term" value="F:endonuclease activity"/>
    <property type="evidence" value="ECO:0007669"/>
    <property type="project" value="UniProtKB-KW"/>
</dbReference>
<keyword evidence="4" id="KW-0255">Endonuclease</keyword>
<evidence type="ECO:0000256" key="1">
    <source>
        <dbReference type="ARBA" id="ARBA00022679"/>
    </source>
</evidence>
<evidence type="ECO:0000256" key="2">
    <source>
        <dbReference type="ARBA" id="ARBA00022695"/>
    </source>
</evidence>
<dbReference type="PANTHER" id="PTHR37984">
    <property type="entry name" value="PROTEIN CBG26694"/>
    <property type="match status" value="1"/>
</dbReference>
<name>A0AAQ3PKV8_PASNO</name>
<dbReference type="FunFam" id="3.30.70.270:FF:000020">
    <property type="entry name" value="Transposon Tf2-6 polyprotein-like Protein"/>
    <property type="match status" value="1"/>
</dbReference>
<keyword evidence="5" id="KW-0378">Hydrolase</keyword>
<reference evidence="8 9" key="1">
    <citation type="submission" date="2024-02" db="EMBL/GenBank/DDBJ databases">
        <title>High-quality chromosome-scale genome assembly of Pensacola bahiagrass (Paspalum notatum Flugge var. saurae).</title>
        <authorList>
            <person name="Vega J.M."/>
            <person name="Podio M."/>
            <person name="Orjuela J."/>
            <person name="Siena L.A."/>
            <person name="Pessino S.C."/>
            <person name="Combes M.C."/>
            <person name="Mariac C."/>
            <person name="Albertini E."/>
            <person name="Pupilli F."/>
            <person name="Ortiz J.P.A."/>
            <person name="Leblanc O."/>
        </authorList>
    </citation>
    <scope>NUCLEOTIDE SEQUENCE [LARGE SCALE GENOMIC DNA]</scope>
    <source>
        <strain evidence="8">R1</strain>
        <tissue evidence="8">Leaf</tissue>
    </source>
</reference>
<dbReference type="Pfam" id="PF17917">
    <property type="entry name" value="RT_RNaseH"/>
    <property type="match status" value="1"/>
</dbReference>
<dbReference type="GO" id="GO:0015074">
    <property type="term" value="P:DNA integration"/>
    <property type="evidence" value="ECO:0007669"/>
    <property type="project" value="InterPro"/>
</dbReference>
<dbReference type="Proteomes" id="UP001341281">
    <property type="component" value="Chromosome 01"/>
</dbReference>
<protein>
    <recommendedName>
        <fullName evidence="7">Integrase catalytic domain-containing protein</fullName>
    </recommendedName>
</protein>
<evidence type="ECO:0000256" key="4">
    <source>
        <dbReference type="ARBA" id="ARBA00022759"/>
    </source>
</evidence>
<evidence type="ECO:0000256" key="3">
    <source>
        <dbReference type="ARBA" id="ARBA00022722"/>
    </source>
</evidence>
<keyword evidence="1" id="KW-0808">Transferase</keyword>
<evidence type="ECO:0000259" key="7">
    <source>
        <dbReference type="PROSITE" id="PS50994"/>
    </source>
</evidence>
<dbReference type="CDD" id="cd09274">
    <property type="entry name" value="RNase_HI_RT_Ty3"/>
    <property type="match status" value="1"/>
</dbReference>
<dbReference type="AlphaFoldDB" id="A0AAQ3PKV8"/>
<dbReference type="EMBL" id="CP144745">
    <property type="protein sequence ID" value="WVZ49483.1"/>
    <property type="molecule type" value="Genomic_DNA"/>
</dbReference>
<feature type="domain" description="Integrase catalytic" evidence="7">
    <location>
        <begin position="164"/>
        <end position="340"/>
    </location>
</feature>
<dbReference type="InterPro" id="IPR050951">
    <property type="entry name" value="Retrovirus_Pol_polyprotein"/>
</dbReference>
<accession>A0AAQ3PKV8</accession>
<keyword evidence="2" id="KW-0548">Nucleotidyltransferase</keyword>
<proteinExistence type="predicted"/>
<dbReference type="Gene3D" id="3.30.420.10">
    <property type="entry name" value="Ribonuclease H-like superfamily/Ribonuclease H"/>
    <property type="match status" value="1"/>
</dbReference>
<dbReference type="InterPro" id="IPR041373">
    <property type="entry name" value="RT_RNaseH"/>
</dbReference>
<sequence length="340" mass="38385">MDVDKVAAVASWPAPCFARGLRGFPGLAGYYRKFIRDFGMIAAPLTRLLWRDAFSWDDAGAVFQALKGALTTGPVLQMPDFDMPFTVDCDASGVGFGAVLHQGTGPLAFFCRPFAARHLKLAAYEWELIDLVQAVRHWHPYLWGRTFVLRTDHYNLKYLLDQRVSTVPQHQWISKLFGFDFTVEYRLGRLNTVVDALSRRDAELLLLPEGAACRREAAACALSNPSYALIDDIRTTTKENPDAQLLTRRLQDVRDPVFTGHVWRDLFKMAAVTLRMSTAFHPQTNGQTEVVNKVIAMYLRCVTSDGPRAGLDWLPWAEYCYNTLYHSALRATPFEVVCGR</sequence>
<evidence type="ECO:0000313" key="9">
    <source>
        <dbReference type="Proteomes" id="UP001341281"/>
    </source>
</evidence>
<dbReference type="InterPro" id="IPR012337">
    <property type="entry name" value="RNaseH-like_sf"/>
</dbReference>
<dbReference type="InterPro" id="IPR043502">
    <property type="entry name" value="DNA/RNA_pol_sf"/>
</dbReference>
<keyword evidence="6" id="KW-0695">RNA-directed DNA polymerase</keyword>
<keyword evidence="9" id="KW-1185">Reference proteome</keyword>
<dbReference type="InterPro" id="IPR001584">
    <property type="entry name" value="Integrase_cat-core"/>
</dbReference>
<gene>
    <name evidence="8" type="ORF">U9M48_000841</name>
</gene>